<name>A0A6M1SC57_9HYPH</name>
<dbReference type="EMBL" id="JAAKZH010000017">
    <property type="protein sequence ID" value="NGO66750.1"/>
    <property type="molecule type" value="Genomic_DNA"/>
</dbReference>
<reference evidence="1 2" key="1">
    <citation type="submission" date="2020-02" db="EMBL/GenBank/DDBJ databases">
        <title>Genome sequence of the type strain CCBAU10050 of Rhizobium daejeonense.</title>
        <authorList>
            <person name="Gao J."/>
            <person name="Sun J."/>
        </authorList>
    </citation>
    <scope>NUCLEOTIDE SEQUENCE [LARGE SCALE GENOMIC DNA]</scope>
    <source>
        <strain evidence="1 2">CCBAU10050</strain>
    </source>
</reference>
<evidence type="ECO:0000313" key="2">
    <source>
        <dbReference type="Proteomes" id="UP000477849"/>
    </source>
</evidence>
<gene>
    <name evidence="1" type="ORF">G6N76_24115</name>
</gene>
<evidence type="ECO:0008006" key="3">
    <source>
        <dbReference type="Google" id="ProtNLM"/>
    </source>
</evidence>
<protein>
    <recommendedName>
        <fullName evidence="3">DUF1330 domain-containing protein</fullName>
    </recommendedName>
</protein>
<proteinExistence type="predicted"/>
<dbReference type="RefSeq" id="WP_163897533.1">
    <property type="nucleotide sequence ID" value="NZ_CP048425.1"/>
</dbReference>
<dbReference type="Proteomes" id="UP000477849">
    <property type="component" value="Unassembled WGS sequence"/>
</dbReference>
<comment type="caution">
    <text evidence="1">The sequence shown here is derived from an EMBL/GenBank/DDBJ whole genome shotgun (WGS) entry which is preliminary data.</text>
</comment>
<accession>A0A6M1SC57</accession>
<dbReference type="AlphaFoldDB" id="A0A6M1SC57"/>
<evidence type="ECO:0000313" key="1">
    <source>
        <dbReference type="EMBL" id="NGO66750.1"/>
    </source>
</evidence>
<sequence>MISRTPAPEYPRSCSVCTPDSMIFSRREGLAIANKYICTYLFAMTNVATPDPHRDPIKRGRKMTKIEYEKAAIETAAKALAVAGPVYMVNMVRYREMAAYEVASDLPACSGREAYFQRYAPAFNTVAQGEDFSVFWVGNVRGVLVGQDGEAWDDIVIVR</sequence>
<dbReference type="Gene3D" id="3.30.70.100">
    <property type="match status" value="1"/>
</dbReference>
<keyword evidence="2" id="KW-1185">Reference proteome</keyword>
<organism evidence="1 2">
    <name type="scientific">Rhizobium daejeonense</name>
    <dbReference type="NCBI Taxonomy" id="240521"/>
    <lineage>
        <taxon>Bacteria</taxon>
        <taxon>Pseudomonadati</taxon>
        <taxon>Pseudomonadota</taxon>
        <taxon>Alphaproteobacteria</taxon>
        <taxon>Hyphomicrobiales</taxon>
        <taxon>Rhizobiaceae</taxon>
        <taxon>Rhizobium/Agrobacterium group</taxon>
        <taxon>Rhizobium</taxon>
    </lineage>
</organism>